<dbReference type="Gene3D" id="2.40.50.90">
    <property type="match status" value="1"/>
</dbReference>
<feature type="domain" description="TNase-like" evidence="5">
    <location>
        <begin position="25"/>
        <end position="143"/>
    </location>
</feature>
<dbReference type="PROSITE" id="PS01123">
    <property type="entry name" value="TNASE_1"/>
    <property type="match status" value="1"/>
</dbReference>
<dbReference type="SMART" id="SM00318">
    <property type="entry name" value="SNc"/>
    <property type="match status" value="1"/>
</dbReference>
<protein>
    <submittedName>
        <fullName evidence="6">Nuclease</fullName>
    </submittedName>
</protein>
<evidence type="ECO:0000256" key="2">
    <source>
        <dbReference type="ARBA" id="ARBA00022759"/>
    </source>
</evidence>
<keyword evidence="3" id="KW-0378">Hydrolase</keyword>
<dbReference type="Proteomes" id="UP000244920">
    <property type="component" value="Chromosome"/>
</dbReference>
<gene>
    <name evidence="6" type="ORF">DDU33_06090</name>
</gene>
<dbReference type="SUPFAM" id="SSF50199">
    <property type="entry name" value="Staphylococcal nuclease"/>
    <property type="match status" value="1"/>
</dbReference>
<dbReference type="GO" id="GO:0004519">
    <property type="term" value="F:endonuclease activity"/>
    <property type="evidence" value="ECO:0007669"/>
    <property type="project" value="UniProtKB-KW"/>
</dbReference>
<evidence type="ECO:0000256" key="1">
    <source>
        <dbReference type="ARBA" id="ARBA00022722"/>
    </source>
</evidence>
<keyword evidence="7" id="KW-1185">Reference proteome</keyword>
<sequence length="228" mass="26219">MKSLSFLFLFIFMQISPLVYAANEREFQCKVIGISDGDTLMCLKDRTPIKVRLKHIDAPESSQPYGNRAKQALANLVFKKQVTLRTNGYDKYQRLLAVVYEGEQNINLALVQRGIAWAYRETQPIYEQAQQQARQQNLGLWQDKNPLNPAEWRRIKGTGYSSNHSSASTPSFLQMGGYDCSQKLSCAYFKTFEEANRYFRQCGSKTMDGNGDGIPCNSLYRKMKRRHE</sequence>
<dbReference type="EMBL" id="CP029206">
    <property type="protein sequence ID" value="AWI51073.1"/>
    <property type="molecule type" value="Genomic_DNA"/>
</dbReference>
<dbReference type="GO" id="GO:0016787">
    <property type="term" value="F:hydrolase activity"/>
    <property type="evidence" value="ECO:0007669"/>
    <property type="project" value="UniProtKB-KW"/>
</dbReference>
<dbReference type="AlphaFoldDB" id="A0A2U8FJD7"/>
<dbReference type="RefSeq" id="WP_108923762.1">
    <property type="nucleotide sequence ID" value="NZ_CP029206.1"/>
</dbReference>
<dbReference type="GO" id="GO:0003676">
    <property type="term" value="F:nucleic acid binding"/>
    <property type="evidence" value="ECO:0007669"/>
    <property type="project" value="InterPro"/>
</dbReference>
<name>A0A2U8FJD7_9PAST</name>
<feature type="chain" id="PRO_5016151505" evidence="4">
    <location>
        <begin position="22"/>
        <end position="228"/>
    </location>
</feature>
<evidence type="ECO:0000256" key="3">
    <source>
        <dbReference type="ARBA" id="ARBA00022801"/>
    </source>
</evidence>
<reference evidence="7" key="1">
    <citation type="submission" date="2018-05" db="EMBL/GenBank/DDBJ databases">
        <title>Complete genome sequence of Actinobacillus porcitonsillarum reference strain 9953L55 (CCUG 46996).</title>
        <authorList>
            <person name="Dona V."/>
            <person name="Perreten V."/>
        </authorList>
    </citation>
    <scope>NUCLEOTIDE SEQUENCE [LARGE SCALE GENOMIC DNA]</scope>
    <source>
        <strain evidence="7">9953L55</strain>
    </source>
</reference>
<dbReference type="InterPro" id="IPR002071">
    <property type="entry name" value="Thermonucl_AS"/>
</dbReference>
<dbReference type="PANTHER" id="PTHR12302:SF3">
    <property type="entry name" value="SERINE_THREONINE-PROTEIN KINASE 31"/>
    <property type="match status" value="1"/>
</dbReference>
<dbReference type="InterPro" id="IPR016071">
    <property type="entry name" value="Staphylococal_nuclease_OB-fold"/>
</dbReference>
<evidence type="ECO:0000313" key="6">
    <source>
        <dbReference type="EMBL" id="AWI51073.1"/>
    </source>
</evidence>
<feature type="signal peptide" evidence="4">
    <location>
        <begin position="1"/>
        <end position="21"/>
    </location>
</feature>
<dbReference type="Pfam" id="PF00565">
    <property type="entry name" value="SNase"/>
    <property type="match status" value="1"/>
</dbReference>
<keyword evidence="1" id="KW-0540">Nuclease</keyword>
<accession>A0A2U8FJD7</accession>
<dbReference type="InterPro" id="IPR035437">
    <property type="entry name" value="SNase_OB-fold_sf"/>
</dbReference>
<dbReference type="KEGG" id="apor:DDU33_06090"/>
<organism evidence="6 7">
    <name type="scientific">Actinobacillus porcitonsillarum</name>
    <dbReference type="NCBI Taxonomy" id="189834"/>
    <lineage>
        <taxon>Bacteria</taxon>
        <taxon>Pseudomonadati</taxon>
        <taxon>Pseudomonadota</taxon>
        <taxon>Gammaproteobacteria</taxon>
        <taxon>Pasteurellales</taxon>
        <taxon>Pasteurellaceae</taxon>
        <taxon>Actinobacillus</taxon>
    </lineage>
</organism>
<dbReference type="PANTHER" id="PTHR12302">
    <property type="entry name" value="EBNA2 BINDING PROTEIN P100"/>
    <property type="match status" value="1"/>
</dbReference>
<dbReference type="PROSITE" id="PS01284">
    <property type="entry name" value="TNASE_2"/>
    <property type="match status" value="1"/>
</dbReference>
<proteinExistence type="predicted"/>
<keyword evidence="4" id="KW-0732">Signal</keyword>
<evidence type="ECO:0000259" key="5">
    <source>
        <dbReference type="PROSITE" id="PS50830"/>
    </source>
</evidence>
<evidence type="ECO:0000256" key="4">
    <source>
        <dbReference type="SAM" id="SignalP"/>
    </source>
</evidence>
<dbReference type="PROSITE" id="PS50830">
    <property type="entry name" value="TNASE_3"/>
    <property type="match status" value="1"/>
</dbReference>
<keyword evidence="2" id="KW-0255">Endonuclease</keyword>
<evidence type="ECO:0000313" key="7">
    <source>
        <dbReference type="Proteomes" id="UP000244920"/>
    </source>
</evidence>